<dbReference type="STRING" id="667128.HMPREF0621_0659"/>
<dbReference type="Pfam" id="PF11659">
    <property type="entry name" value="DUF3261"/>
    <property type="match status" value="1"/>
</dbReference>
<dbReference type="RefSeq" id="WP_005763508.1">
    <property type="nucleotide sequence ID" value="NZ_GG704811.1"/>
</dbReference>
<dbReference type="HOGENOM" id="CLU_120407_0_0_6"/>
<name>C9PNS7_9PAST</name>
<gene>
    <name evidence="2" type="ORF">HMPREF0621_0659</name>
</gene>
<evidence type="ECO:0008006" key="4">
    <source>
        <dbReference type="Google" id="ProtNLM"/>
    </source>
</evidence>
<organism evidence="2 3">
    <name type="scientific">Pasteurella dagmatis ATCC 43325</name>
    <dbReference type="NCBI Taxonomy" id="667128"/>
    <lineage>
        <taxon>Bacteria</taxon>
        <taxon>Pseudomonadati</taxon>
        <taxon>Pseudomonadota</taxon>
        <taxon>Gammaproteobacteria</taxon>
        <taxon>Pasteurellales</taxon>
        <taxon>Pasteurellaceae</taxon>
        <taxon>Pasteurella</taxon>
    </lineage>
</organism>
<reference evidence="2 3" key="1">
    <citation type="submission" date="2009-10" db="EMBL/GenBank/DDBJ databases">
        <authorList>
            <person name="Muzny D."/>
            <person name="Qin X."/>
            <person name="Deng J."/>
            <person name="Jiang H."/>
            <person name="Liu Y."/>
            <person name="Qu J."/>
            <person name="Song X.-Z."/>
            <person name="Zhang L."/>
            <person name="Thornton R."/>
            <person name="Coyle M."/>
            <person name="Francisco L."/>
            <person name="Jackson L."/>
            <person name="Javaid M."/>
            <person name="Korchina V."/>
            <person name="Kovar C."/>
            <person name="Mata R."/>
            <person name="Mathew T."/>
            <person name="Ngo R."/>
            <person name="Nguyen L."/>
            <person name="Nguyen N."/>
            <person name="Okwuonu G."/>
            <person name="Ongeri F."/>
            <person name="Pham C."/>
            <person name="Simmons D."/>
            <person name="Wilczek-Boney K."/>
            <person name="Hale W."/>
            <person name="Jakkamsetti A."/>
            <person name="Pham P."/>
            <person name="Ruth R."/>
            <person name="San Lucas F."/>
            <person name="Warren J."/>
            <person name="Zhang J."/>
            <person name="Zhao Z."/>
            <person name="Zhou C."/>
            <person name="Zhu D."/>
            <person name="Lee S."/>
            <person name="Bess C."/>
            <person name="Blankenburg K."/>
            <person name="Forbes L."/>
            <person name="Fu Q."/>
            <person name="Gubbala S."/>
            <person name="Hirani K."/>
            <person name="Jayaseelan J.C."/>
            <person name="Lara F."/>
            <person name="Munidasa M."/>
            <person name="Palculict T."/>
            <person name="Patil S."/>
            <person name="Pu L.-L."/>
            <person name="Saada N."/>
            <person name="Tang L."/>
            <person name="Weissenberger G."/>
            <person name="Zhu Y."/>
            <person name="Hemphill L."/>
            <person name="Shang Y."/>
            <person name="Youmans B."/>
            <person name="Ayvaz T."/>
            <person name="Ross M."/>
            <person name="Santibanez J."/>
            <person name="Aqrawi P."/>
            <person name="Gross S."/>
            <person name="Joshi V."/>
            <person name="Fowler G."/>
            <person name="Nazareth L."/>
            <person name="Reid J."/>
            <person name="Worley K."/>
            <person name="Petrosino J."/>
            <person name="Highlander S."/>
            <person name="Gibbs R."/>
        </authorList>
    </citation>
    <scope>NUCLEOTIDE SEQUENCE [LARGE SCALE GENOMIC DNA]</scope>
    <source>
        <strain evidence="2 3">ATCC 43325</strain>
    </source>
</reference>
<evidence type="ECO:0000313" key="3">
    <source>
        <dbReference type="Proteomes" id="UP000005519"/>
    </source>
</evidence>
<sequence>MMRHFLTFGFLLILFACQSNTQNSTQYFVDKQTQITLPSLEGLPNLDTQQLLHITYPQQKTDTALLVALQTSPEKIKLTLLSTLGIKLAQVTYDGNQIYAEKQLHLGKMPPANQVLGDILLILLPPYRWQLPEGWILSEENRHRTLYDNKQQKVISIRHEKWQLEQNTYLEHHKFNYKIHIKTLSTAHRK</sequence>
<evidence type="ECO:0000313" key="2">
    <source>
        <dbReference type="EMBL" id="EEX50718.1"/>
    </source>
</evidence>
<dbReference type="OrthoDB" id="6228084at2"/>
<dbReference type="AlphaFoldDB" id="C9PNS7"/>
<keyword evidence="3" id="KW-1185">Reference proteome</keyword>
<evidence type="ECO:0000256" key="1">
    <source>
        <dbReference type="SAM" id="SignalP"/>
    </source>
</evidence>
<dbReference type="EMBL" id="ACZR01000006">
    <property type="protein sequence ID" value="EEX50718.1"/>
    <property type="molecule type" value="Genomic_DNA"/>
</dbReference>
<dbReference type="Proteomes" id="UP000005519">
    <property type="component" value="Unassembled WGS sequence"/>
</dbReference>
<comment type="caution">
    <text evidence="2">The sequence shown here is derived from an EMBL/GenBank/DDBJ whole genome shotgun (WGS) entry which is preliminary data.</text>
</comment>
<keyword evidence="1" id="KW-0732">Signal</keyword>
<protein>
    <recommendedName>
        <fullName evidence="4">DUF3261 domain-containing protein</fullName>
    </recommendedName>
</protein>
<accession>C9PNS7</accession>
<feature type="signal peptide" evidence="1">
    <location>
        <begin position="1"/>
        <end position="21"/>
    </location>
</feature>
<feature type="chain" id="PRO_5002998607" description="DUF3261 domain-containing protein" evidence="1">
    <location>
        <begin position="22"/>
        <end position="190"/>
    </location>
</feature>
<dbReference type="InterPro" id="IPR021675">
    <property type="entry name" value="DUF3261"/>
</dbReference>
<proteinExistence type="predicted"/>
<dbReference type="PROSITE" id="PS51257">
    <property type="entry name" value="PROKAR_LIPOPROTEIN"/>
    <property type="match status" value="1"/>
</dbReference>